<comment type="catalytic activity">
    <reaction evidence="14">
        <text>L-seryl-[protein] + ATP = O-phospho-L-seryl-[protein] + ADP + H(+)</text>
        <dbReference type="Rhea" id="RHEA:17989"/>
        <dbReference type="Rhea" id="RHEA-COMP:9863"/>
        <dbReference type="Rhea" id="RHEA-COMP:11604"/>
        <dbReference type="ChEBI" id="CHEBI:15378"/>
        <dbReference type="ChEBI" id="CHEBI:29999"/>
        <dbReference type="ChEBI" id="CHEBI:30616"/>
        <dbReference type="ChEBI" id="CHEBI:83421"/>
        <dbReference type="ChEBI" id="CHEBI:456216"/>
        <dbReference type="EC" id="2.7.11.1"/>
    </reaction>
</comment>
<keyword evidence="8 15" id="KW-0547">Nucleotide-binding</keyword>
<evidence type="ECO:0000256" key="1">
    <source>
        <dbReference type="ARBA" id="ARBA00003747"/>
    </source>
</evidence>
<feature type="domain" description="Protein kinase" evidence="16">
    <location>
        <begin position="583"/>
        <end position="903"/>
    </location>
</feature>
<proteinExistence type="predicted"/>
<dbReference type="InterPro" id="IPR011009">
    <property type="entry name" value="Kinase-like_dom_sf"/>
</dbReference>
<dbReference type="GO" id="GO:0004674">
    <property type="term" value="F:protein serine/threonine kinase activity"/>
    <property type="evidence" value="ECO:0007669"/>
    <property type="project" value="UniProtKB-KW"/>
</dbReference>
<dbReference type="Proteomes" id="UP000434172">
    <property type="component" value="Unassembled WGS sequence"/>
</dbReference>
<evidence type="ECO:0000313" key="17">
    <source>
        <dbReference type="EMBL" id="KAF0317886.1"/>
    </source>
</evidence>
<dbReference type="PANTHER" id="PTHR47634">
    <property type="entry name" value="PROTEIN KINASE DOMAIN-CONTAINING PROTEIN-RELATED"/>
    <property type="match status" value="1"/>
</dbReference>
<dbReference type="GO" id="GO:0005634">
    <property type="term" value="C:nucleus"/>
    <property type="evidence" value="ECO:0007669"/>
    <property type="project" value="TreeGrafter"/>
</dbReference>
<dbReference type="SMART" id="SM00220">
    <property type="entry name" value="S_TKc"/>
    <property type="match status" value="2"/>
</dbReference>
<organism evidence="17 18">
    <name type="scientific">Colletotrichum asianum</name>
    <dbReference type="NCBI Taxonomy" id="702518"/>
    <lineage>
        <taxon>Eukaryota</taxon>
        <taxon>Fungi</taxon>
        <taxon>Dikarya</taxon>
        <taxon>Ascomycota</taxon>
        <taxon>Pezizomycotina</taxon>
        <taxon>Sordariomycetes</taxon>
        <taxon>Hypocreomycetidae</taxon>
        <taxon>Glomerellales</taxon>
        <taxon>Glomerellaceae</taxon>
        <taxon>Colletotrichum</taxon>
        <taxon>Colletotrichum gloeosporioides species complex</taxon>
    </lineage>
</organism>
<evidence type="ECO:0000259" key="16">
    <source>
        <dbReference type="PROSITE" id="PS50011"/>
    </source>
</evidence>
<feature type="binding site" evidence="15">
    <location>
        <position position="83"/>
    </location>
    <ligand>
        <name>ATP</name>
        <dbReference type="ChEBI" id="CHEBI:30616"/>
    </ligand>
</feature>
<feature type="domain" description="Protein kinase" evidence="16">
    <location>
        <begin position="54"/>
        <end position="427"/>
    </location>
</feature>
<dbReference type="Gene3D" id="1.10.510.10">
    <property type="entry name" value="Transferase(Phosphotransferase) domain 1"/>
    <property type="match status" value="2"/>
</dbReference>
<dbReference type="PANTHER" id="PTHR47634:SF9">
    <property type="entry name" value="PROTEIN KINASE DOMAIN-CONTAINING PROTEIN-RELATED"/>
    <property type="match status" value="1"/>
</dbReference>
<dbReference type="InterPro" id="IPR051334">
    <property type="entry name" value="SRPK"/>
</dbReference>
<dbReference type="GO" id="GO:0005737">
    <property type="term" value="C:cytoplasm"/>
    <property type="evidence" value="ECO:0007669"/>
    <property type="project" value="TreeGrafter"/>
</dbReference>
<evidence type="ECO:0000256" key="7">
    <source>
        <dbReference type="ARBA" id="ARBA00022679"/>
    </source>
</evidence>
<evidence type="ECO:0000256" key="12">
    <source>
        <dbReference type="ARBA" id="ARBA00033194"/>
    </source>
</evidence>
<dbReference type="Pfam" id="PF00069">
    <property type="entry name" value="Pkinase"/>
    <property type="match status" value="3"/>
</dbReference>
<dbReference type="GO" id="GO:0050684">
    <property type="term" value="P:regulation of mRNA processing"/>
    <property type="evidence" value="ECO:0007669"/>
    <property type="project" value="TreeGrafter"/>
</dbReference>
<keyword evidence="7" id="KW-0808">Transferase</keyword>
<protein>
    <recommendedName>
        <fullName evidence="5">EKC/KEOPS complex subunit BUD32</fullName>
        <ecNumber evidence="3">2.7.11.1</ecNumber>
    </recommendedName>
    <alternativeName>
        <fullName evidence="11 12">Atypical Serine/threonine protein kinase BUD32</fullName>
    </alternativeName>
    <alternativeName>
        <fullName evidence="4">EKC/KEOPS complex subunit bud32</fullName>
    </alternativeName>
</protein>
<evidence type="ECO:0000313" key="18">
    <source>
        <dbReference type="Proteomes" id="UP000434172"/>
    </source>
</evidence>
<dbReference type="EC" id="2.7.11.1" evidence="3"/>
<keyword evidence="9" id="KW-0418">Kinase</keyword>
<dbReference type="OrthoDB" id="5979581at2759"/>
<dbReference type="PROSITE" id="PS50011">
    <property type="entry name" value="PROTEIN_KINASE_DOM"/>
    <property type="match status" value="2"/>
</dbReference>
<evidence type="ECO:0000256" key="14">
    <source>
        <dbReference type="ARBA" id="ARBA00048679"/>
    </source>
</evidence>
<dbReference type="GO" id="GO:0005524">
    <property type="term" value="F:ATP binding"/>
    <property type="evidence" value="ECO:0007669"/>
    <property type="project" value="UniProtKB-UniRule"/>
</dbReference>
<gene>
    <name evidence="17" type="ORF">GQ607_014910</name>
</gene>
<dbReference type="SUPFAM" id="SSF56112">
    <property type="entry name" value="Protein kinase-like (PK-like)"/>
    <property type="match status" value="2"/>
</dbReference>
<evidence type="ECO:0000256" key="8">
    <source>
        <dbReference type="ARBA" id="ARBA00022741"/>
    </source>
</evidence>
<dbReference type="InterPro" id="IPR000719">
    <property type="entry name" value="Prot_kinase_dom"/>
</dbReference>
<evidence type="ECO:0000256" key="2">
    <source>
        <dbReference type="ARBA" id="ARBA00011534"/>
    </source>
</evidence>
<evidence type="ECO:0000256" key="15">
    <source>
        <dbReference type="PROSITE-ProRule" id="PRU10141"/>
    </source>
</evidence>
<comment type="function">
    <text evidence="1">Component of the EKC/KEOPS complex that is required for the formation of a threonylcarbamoyl group on adenosine at position 37 (t(6)A37) in tRNAs that read codons beginning with adenine. The complex is probably involved in the transfer of the threonylcarbamoyl moiety of threonylcarbamoyl-AMP (TC-AMP) to the N6 group of A37. BUD32 has ATPase activity in the context of the EKC/KEOPS complex and likely plays a supporting role to the catalytic subunit KAE1. The EKC/KEOPS complex also promotes both telomere uncapping and telomere elongation. The complex is required for efficient recruitment of transcriptional coactivators.</text>
</comment>
<evidence type="ECO:0000256" key="9">
    <source>
        <dbReference type="ARBA" id="ARBA00022777"/>
    </source>
</evidence>
<accession>A0A8H3W2D2</accession>
<name>A0A8H3W2D2_9PEZI</name>
<comment type="caution">
    <text evidence="17">The sequence shown here is derived from an EMBL/GenBank/DDBJ whole genome shotgun (WGS) entry which is preliminary data.</text>
</comment>
<evidence type="ECO:0000256" key="3">
    <source>
        <dbReference type="ARBA" id="ARBA00012513"/>
    </source>
</evidence>
<dbReference type="Gene3D" id="3.30.200.20">
    <property type="entry name" value="Phosphorylase Kinase, domain 1"/>
    <property type="match status" value="2"/>
</dbReference>
<dbReference type="AlphaFoldDB" id="A0A8H3W2D2"/>
<evidence type="ECO:0000256" key="11">
    <source>
        <dbReference type="ARBA" id="ARBA00030980"/>
    </source>
</evidence>
<evidence type="ECO:0000256" key="4">
    <source>
        <dbReference type="ARBA" id="ARBA00013948"/>
    </source>
</evidence>
<comment type="catalytic activity">
    <reaction evidence="13">
        <text>L-threonyl-[protein] + ATP = O-phospho-L-threonyl-[protein] + ADP + H(+)</text>
        <dbReference type="Rhea" id="RHEA:46608"/>
        <dbReference type="Rhea" id="RHEA-COMP:11060"/>
        <dbReference type="Rhea" id="RHEA-COMP:11605"/>
        <dbReference type="ChEBI" id="CHEBI:15378"/>
        <dbReference type="ChEBI" id="CHEBI:30013"/>
        <dbReference type="ChEBI" id="CHEBI:30616"/>
        <dbReference type="ChEBI" id="CHEBI:61977"/>
        <dbReference type="ChEBI" id="CHEBI:456216"/>
        <dbReference type="EC" id="2.7.11.1"/>
    </reaction>
</comment>
<dbReference type="GO" id="GO:0000245">
    <property type="term" value="P:spliceosomal complex assembly"/>
    <property type="evidence" value="ECO:0007669"/>
    <property type="project" value="TreeGrafter"/>
</dbReference>
<dbReference type="PROSITE" id="PS00109">
    <property type="entry name" value="PROTEIN_KINASE_TYR"/>
    <property type="match status" value="1"/>
</dbReference>
<keyword evidence="6" id="KW-0723">Serine/threonine-protein kinase</keyword>
<keyword evidence="10 15" id="KW-0067">ATP-binding</keyword>
<dbReference type="PROSITE" id="PS00107">
    <property type="entry name" value="PROTEIN_KINASE_ATP"/>
    <property type="match status" value="2"/>
</dbReference>
<feature type="binding site" evidence="15">
    <location>
        <position position="612"/>
    </location>
    <ligand>
        <name>ATP</name>
        <dbReference type="ChEBI" id="CHEBI:30616"/>
    </ligand>
</feature>
<dbReference type="InterPro" id="IPR017441">
    <property type="entry name" value="Protein_kinase_ATP_BS"/>
</dbReference>
<evidence type="ECO:0000256" key="10">
    <source>
        <dbReference type="ARBA" id="ARBA00022840"/>
    </source>
</evidence>
<dbReference type="EMBL" id="WOWK01000121">
    <property type="protein sequence ID" value="KAF0317886.1"/>
    <property type="molecule type" value="Genomic_DNA"/>
</dbReference>
<evidence type="ECO:0000256" key="5">
    <source>
        <dbReference type="ARBA" id="ARBA00019973"/>
    </source>
</evidence>
<keyword evidence="18" id="KW-1185">Reference proteome</keyword>
<dbReference type="InterPro" id="IPR008266">
    <property type="entry name" value="Tyr_kinase_AS"/>
</dbReference>
<sequence length="903" mass="101553">MDKITPDEGTVTYMVDVDDYTFHWETEEEERPQHYFPGSYHPVEIGDQFSNGRYTVVHKLGHGGYSTVWLARDEKHGQLVALKIMVPEQQSQSEAHNYGIEIEFLRELHQTPTNHPGKLMLMSCLDSFSHDGPNGGHLCFVSLPHRMSIGQSRHESHGTGTFKIQAARAMAAQMIIMLSFLHSNGVVHGDFTPNNVLLAPPDLSHLSTEDLYHKYGEPIKATTERRDGKPIPTGVPPYIVPEIWFGDRSTELELQNAKLTLTDFGEAWKPALRSRYQLNTPDNYRAPEANFAEKENVPIGFPSDIWSLGVGIFEIFGNHLFEGSPDPDGMLEDMINTLGKPPQRWWDLWEAKDEFFRGDVEWDEDGTYPYREHILLEERVCGWIGDAHRDEMTNEEIEDLYSLIKGVLCWEPDDRLTADELLRGDWIKKWGLPALQAMYEARGESRNIMSEIDSIDRMELATAEKGGSSRWQAAASGVIMPEFATAWWMKHSLVGFKIAFTLASTSAKIMGTPNKVTGMIPGAEFNSEAAAIELIAAYPKWTIDELEQAEGILFDAPEEYLSDYAQGGFHPVQLGDRLEDGRYIVFYKLGYGGFSTVWLAHDEKLGRNVAIKILKADVVGWTNDGCNFGPSVFGTPIHIQNDSFRHDGPNGSHLCFVSTPVRTTVAQSQAECQRSRLFPLETARAIVAQVIQGLASPHGFGIVHGDLHPGNVFLKFRDAEIADRKVSDVYATYGTPEKVPLRKYQTAVLEGTPPAPESPPYIVRRIITNNGCDTIAIDRAKITIGDFGESWSPGMTTRYELATPAFYRAPESRNAKEKNLPLGFPSDVWSLGCIIYNVFSSRTVVESLGPNFNYINEQICHMLLQDHDSDDFGPPLKERVLVWLKKNRRGDISDEELRTSMNY</sequence>
<evidence type="ECO:0000256" key="13">
    <source>
        <dbReference type="ARBA" id="ARBA00047899"/>
    </source>
</evidence>
<reference evidence="17 18" key="1">
    <citation type="submission" date="2019-12" db="EMBL/GenBank/DDBJ databases">
        <title>A genome sequence resource for the geographically widespread anthracnose pathogen Colletotrichum asianum.</title>
        <authorList>
            <person name="Meng Y."/>
        </authorList>
    </citation>
    <scope>NUCLEOTIDE SEQUENCE [LARGE SCALE GENOMIC DNA]</scope>
    <source>
        <strain evidence="17 18">ICMP 18580</strain>
    </source>
</reference>
<evidence type="ECO:0000256" key="6">
    <source>
        <dbReference type="ARBA" id="ARBA00022527"/>
    </source>
</evidence>
<comment type="subunit">
    <text evidence="2">Component of the EKC/KEOPS complex composed of at least BUD32, CGI121, GON7, KAE1 and PCC1; the whole complex dimerizes.</text>
</comment>